<sequence>MSKTHHDPFDDRLSAMFDEAARPYRHAGEVERFTREVTARLSRPERFRVLALGAAGAAGALIAGSQLQRLLGPQADAAVSMFAQLPGASLAPELLVSLIMAAMALGFAAVLPRRSSL</sequence>
<keyword evidence="1" id="KW-1133">Transmembrane helix</keyword>
<comment type="caution">
    <text evidence="2">The sequence shown here is derived from an EMBL/GenBank/DDBJ whole genome shotgun (WGS) entry which is preliminary data.</text>
</comment>
<keyword evidence="1" id="KW-0472">Membrane</keyword>
<accession>A0A4V3RXV6</accession>
<keyword evidence="1" id="KW-0812">Transmembrane</keyword>
<dbReference type="RefSeq" id="WP_135996975.1">
    <property type="nucleotide sequence ID" value="NZ_CP071057.1"/>
</dbReference>
<feature type="transmembrane region" description="Helical" evidence="1">
    <location>
        <begin position="87"/>
        <end position="111"/>
    </location>
</feature>
<name>A0A4V3RXV6_9PROT</name>
<dbReference type="EMBL" id="SRXW01000004">
    <property type="protein sequence ID" value="TGY87979.1"/>
    <property type="molecule type" value="Genomic_DNA"/>
</dbReference>
<dbReference type="Proteomes" id="UP000308054">
    <property type="component" value="Unassembled WGS sequence"/>
</dbReference>
<evidence type="ECO:0000256" key="1">
    <source>
        <dbReference type="SAM" id="Phobius"/>
    </source>
</evidence>
<keyword evidence="3" id="KW-1185">Reference proteome</keyword>
<dbReference type="OrthoDB" id="7632076at2"/>
<dbReference type="AlphaFoldDB" id="A0A4V3RXV6"/>
<evidence type="ECO:0000313" key="3">
    <source>
        <dbReference type="Proteomes" id="UP000308054"/>
    </source>
</evidence>
<proteinExistence type="predicted"/>
<organism evidence="2 3">
    <name type="scientific">Marinicauda algicola</name>
    <dbReference type="NCBI Taxonomy" id="2029849"/>
    <lineage>
        <taxon>Bacteria</taxon>
        <taxon>Pseudomonadati</taxon>
        <taxon>Pseudomonadota</taxon>
        <taxon>Alphaproteobacteria</taxon>
        <taxon>Maricaulales</taxon>
        <taxon>Maricaulaceae</taxon>
        <taxon>Marinicauda</taxon>
    </lineage>
</organism>
<protein>
    <submittedName>
        <fullName evidence="2">Uncharacterized protein</fullName>
    </submittedName>
</protein>
<gene>
    <name evidence="2" type="ORF">E5163_13825</name>
</gene>
<evidence type="ECO:0000313" key="2">
    <source>
        <dbReference type="EMBL" id="TGY87979.1"/>
    </source>
</evidence>
<reference evidence="2 3" key="1">
    <citation type="journal article" date="2017" name="Int. J. Syst. Evol. Microbiol.">
        <title>Marinicauda algicola sp. nov., isolated from a marine red alga Rhodosorus marinus.</title>
        <authorList>
            <person name="Jeong S.E."/>
            <person name="Jeon S.H."/>
            <person name="Chun B.H."/>
            <person name="Kim D.W."/>
            <person name="Jeon C.O."/>
        </authorList>
    </citation>
    <scope>NUCLEOTIDE SEQUENCE [LARGE SCALE GENOMIC DNA]</scope>
    <source>
        <strain evidence="2 3">JCM 31718</strain>
    </source>
</reference>
<feature type="transmembrane region" description="Helical" evidence="1">
    <location>
        <begin position="49"/>
        <end position="67"/>
    </location>
</feature>